<proteinExistence type="predicted"/>
<evidence type="ECO:0000313" key="1">
    <source>
        <dbReference type="EMBL" id="STU51423.1"/>
    </source>
</evidence>
<dbReference type="EMBL" id="UGLU01000001">
    <property type="protein sequence ID" value="STU51423.1"/>
    <property type="molecule type" value="Genomic_DNA"/>
</dbReference>
<comment type="caution">
    <text evidence="1">The sequence shown here is derived from an EMBL/GenBank/DDBJ whole genome shotgun (WGS) entry which is preliminary data.</text>
</comment>
<dbReference type="Proteomes" id="UP000254141">
    <property type="component" value="Unassembled WGS sequence"/>
</dbReference>
<sequence>MLVSIAAVVSGVDAGVTLLANPVSVFTADVIDKGFGRRLRGPVAFPLIAQLVIDPQGEGRLRDQVFHVADEVVISRIISPGAAATIPARS</sequence>
<reference evidence="1 2" key="1">
    <citation type="submission" date="2018-06" db="EMBL/GenBank/DDBJ databases">
        <authorList>
            <consortium name="Pathogen Informatics"/>
            <person name="Doyle S."/>
        </authorList>
    </citation>
    <scope>NUCLEOTIDE SEQUENCE [LARGE SCALE GENOMIC DNA]</scope>
    <source>
        <strain evidence="1 2">NCTC5051</strain>
    </source>
</reference>
<gene>
    <name evidence="1" type="ORF">NCTC5051_03017</name>
</gene>
<protein>
    <submittedName>
        <fullName evidence="1">Uncharacterized protein</fullName>
    </submittedName>
</protein>
<dbReference type="AlphaFoldDB" id="A0AB74GSZ1"/>
<accession>A0AB74GSZ1</accession>
<organism evidence="1 2">
    <name type="scientific">Klebsiella pneumoniae</name>
    <dbReference type="NCBI Taxonomy" id="573"/>
    <lineage>
        <taxon>Bacteria</taxon>
        <taxon>Pseudomonadati</taxon>
        <taxon>Pseudomonadota</taxon>
        <taxon>Gammaproteobacteria</taxon>
        <taxon>Enterobacterales</taxon>
        <taxon>Enterobacteriaceae</taxon>
        <taxon>Klebsiella/Raoultella group</taxon>
        <taxon>Klebsiella</taxon>
        <taxon>Klebsiella pneumoniae complex</taxon>
    </lineage>
</organism>
<evidence type="ECO:0000313" key="2">
    <source>
        <dbReference type="Proteomes" id="UP000254141"/>
    </source>
</evidence>
<name>A0AB74GSZ1_KLEPN</name>